<dbReference type="Proteomes" id="UP001148737">
    <property type="component" value="Unassembled WGS sequence"/>
</dbReference>
<accession>A0ACC1QXY1</accession>
<sequence length="328" mass="37160">MENDESLVSRRQEFSRTRFRPSVDNKTHDGSARHWFSIWSFAKNITKRYMNHNQPIAVFEIDIHDLWYDVIKIAQITPADAANADRIVAQIIRIRELGVLERNITTIHAAGDREDAVIKKETAVTSSGAWIWIDLPFLVADLRATWTESIYTMTAKELENLAGFTARLAECNVCGTQTASCALILFRAALESPQRILRSDTPTREGFTAETTLEELMPAVFIWLYWGSHCIWKLCSQQLLLADAERSAMDENWAAVGELASRGGVSQPGFTRTRMNFWKKRLLEIPGTVRETNAVFADKCIWSASLLGQWDEIMGESCVEPSLTKEVN</sequence>
<dbReference type="EMBL" id="JANAKD010000511">
    <property type="protein sequence ID" value="KAJ3493212.1"/>
    <property type="molecule type" value="Genomic_DNA"/>
</dbReference>
<evidence type="ECO:0000313" key="1">
    <source>
        <dbReference type="EMBL" id="KAJ3493212.1"/>
    </source>
</evidence>
<reference evidence="1" key="1">
    <citation type="submission" date="2022-07" db="EMBL/GenBank/DDBJ databases">
        <title>Genome Sequence of Lecanicillium saksenae.</title>
        <authorList>
            <person name="Buettner E."/>
        </authorList>
    </citation>
    <scope>NUCLEOTIDE SEQUENCE</scope>
    <source>
        <strain evidence="1">VT-O1</strain>
    </source>
</reference>
<comment type="caution">
    <text evidence="1">The sequence shown here is derived from an EMBL/GenBank/DDBJ whole genome shotgun (WGS) entry which is preliminary data.</text>
</comment>
<gene>
    <name evidence="1" type="ORF">NLG97_g4878</name>
</gene>
<name>A0ACC1QXY1_9HYPO</name>
<organism evidence="1 2">
    <name type="scientific">Lecanicillium saksenae</name>
    <dbReference type="NCBI Taxonomy" id="468837"/>
    <lineage>
        <taxon>Eukaryota</taxon>
        <taxon>Fungi</taxon>
        <taxon>Dikarya</taxon>
        <taxon>Ascomycota</taxon>
        <taxon>Pezizomycotina</taxon>
        <taxon>Sordariomycetes</taxon>
        <taxon>Hypocreomycetidae</taxon>
        <taxon>Hypocreales</taxon>
        <taxon>Cordycipitaceae</taxon>
        <taxon>Lecanicillium</taxon>
    </lineage>
</organism>
<protein>
    <submittedName>
        <fullName evidence="1">Uncharacterized protein</fullName>
    </submittedName>
</protein>
<keyword evidence="2" id="KW-1185">Reference proteome</keyword>
<evidence type="ECO:0000313" key="2">
    <source>
        <dbReference type="Proteomes" id="UP001148737"/>
    </source>
</evidence>
<proteinExistence type="predicted"/>